<keyword evidence="3" id="KW-1185">Reference proteome</keyword>
<reference evidence="3" key="1">
    <citation type="journal article" date="2017" name="Genome Biol.">
        <title>Comparative genomics reveals high biological diversity and specific adaptations in the industrially and medically important fungal genus Aspergillus.</title>
        <authorList>
            <person name="de Vries R.P."/>
            <person name="Riley R."/>
            <person name="Wiebenga A."/>
            <person name="Aguilar-Osorio G."/>
            <person name="Amillis S."/>
            <person name="Uchima C.A."/>
            <person name="Anderluh G."/>
            <person name="Asadollahi M."/>
            <person name="Askin M."/>
            <person name="Barry K."/>
            <person name="Battaglia E."/>
            <person name="Bayram O."/>
            <person name="Benocci T."/>
            <person name="Braus-Stromeyer S.A."/>
            <person name="Caldana C."/>
            <person name="Canovas D."/>
            <person name="Cerqueira G.C."/>
            <person name="Chen F."/>
            <person name="Chen W."/>
            <person name="Choi C."/>
            <person name="Clum A."/>
            <person name="Dos Santos R.A."/>
            <person name="Damasio A.R."/>
            <person name="Diallinas G."/>
            <person name="Emri T."/>
            <person name="Fekete E."/>
            <person name="Flipphi M."/>
            <person name="Freyberg S."/>
            <person name="Gallo A."/>
            <person name="Gournas C."/>
            <person name="Habgood R."/>
            <person name="Hainaut M."/>
            <person name="Harispe M.L."/>
            <person name="Henrissat B."/>
            <person name="Hilden K.S."/>
            <person name="Hope R."/>
            <person name="Hossain A."/>
            <person name="Karabika E."/>
            <person name="Karaffa L."/>
            <person name="Karanyi Z."/>
            <person name="Krasevec N."/>
            <person name="Kuo A."/>
            <person name="Kusch H."/>
            <person name="LaButti K."/>
            <person name="Lagendijk E.L."/>
            <person name="Lapidus A."/>
            <person name="Levasseur A."/>
            <person name="Lindquist E."/>
            <person name="Lipzen A."/>
            <person name="Logrieco A.F."/>
            <person name="MacCabe A."/>
            <person name="Maekelae M.R."/>
            <person name="Malavazi I."/>
            <person name="Melin P."/>
            <person name="Meyer V."/>
            <person name="Mielnichuk N."/>
            <person name="Miskei M."/>
            <person name="Molnar A.P."/>
            <person name="Mule G."/>
            <person name="Ngan C.Y."/>
            <person name="Orejas M."/>
            <person name="Orosz E."/>
            <person name="Ouedraogo J.P."/>
            <person name="Overkamp K.M."/>
            <person name="Park H.-S."/>
            <person name="Perrone G."/>
            <person name="Piumi F."/>
            <person name="Punt P.J."/>
            <person name="Ram A.F."/>
            <person name="Ramon A."/>
            <person name="Rauscher S."/>
            <person name="Record E."/>
            <person name="Riano-Pachon D.M."/>
            <person name="Robert V."/>
            <person name="Roehrig J."/>
            <person name="Ruller R."/>
            <person name="Salamov A."/>
            <person name="Salih N.S."/>
            <person name="Samson R.A."/>
            <person name="Sandor E."/>
            <person name="Sanguinetti M."/>
            <person name="Schuetze T."/>
            <person name="Sepcic K."/>
            <person name="Shelest E."/>
            <person name="Sherlock G."/>
            <person name="Sophianopoulou V."/>
            <person name="Squina F.M."/>
            <person name="Sun H."/>
            <person name="Susca A."/>
            <person name="Todd R.B."/>
            <person name="Tsang A."/>
            <person name="Unkles S.E."/>
            <person name="van de Wiele N."/>
            <person name="van Rossen-Uffink D."/>
            <person name="Oliveira J.V."/>
            <person name="Vesth T.C."/>
            <person name="Visser J."/>
            <person name="Yu J.-H."/>
            <person name="Zhou M."/>
            <person name="Andersen M.R."/>
            <person name="Archer D.B."/>
            <person name="Baker S.E."/>
            <person name="Benoit I."/>
            <person name="Brakhage A.A."/>
            <person name="Braus G.H."/>
            <person name="Fischer R."/>
            <person name="Frisvad J.C."/>
            <person name="Goldman G.H."/>
            <person name="Houbraken J."/>
            <person name="Oakley B."/>
            <person name="Pocsi I."/>
            <person name="Scazzocchio C."/>
            <person name="Seiboth B."/>
            <person name="vanKuyk P.A."/>
            <person name="Wortman J."/>
            <person name="Dyer P.S."/>
            <person name="Grigoriev I.V."/>
        </authorList>
    </citation>
    <scope>NUCLEOTIDE SEQUENCE [LARGE SCALE GENOMIC DNA]</scope>
    <source>
        <strain evidence="3">ATCC 16872 / CBS 172.66 / WB 5094</strain>
    </source>
</reference>
<dbReference type="EMBL" id="KV878987">
    <property type="protein sequence ID" value="OJJ95949.1"/>
    <property type="molecule type" value="Genomic_DNA"/>
</dbReference>
<accession>A0A1L9WIF1</accession>
<feature type="compositionally biased region" description="Polar residues" evidence="1">
    <location>
        <begin position="97"/>
        <end position="115"/>
    </location>
</feature>
<feature type="region of interest" description="Disordered" evidence="1">
    <location>
        <begin position="58"/>
        <end position="115"/>
    </location>
</feature>
<protein>
    <recommendedName>
        <fullName evidence="4">mRNA stability protein</fullName>
    </recommendedName>
</protein>
<evidence type="ECO:0000313" key="3">
    <source>
        <dbReference type="Proteomes" id="UP000184546"/>
    </source>
</evidence>
<dbReference type="STRING" id="690307.A0A1L9WIF1"/>
<sequence>MNDQNNIFTRDEPLSEQERTILAKYATEPLYRHSMNKARKSKIQRKYFDSPKWVLNSGHQELDQGADQAGSPLSLRQDTSRPYAPVPEGSNVGDGANQEQGQNRSLGYEMTSSPL</sequence>
<proteinExistence type="predicted"/>
<evidence type="ECO:0000256" key="1">
    <source>
        <dbReference type="SAM" id="MobiDB-lite"/>
    </source>
</evidence>
<dbReference type="AlphaFoldDB" id="A0A1L9WIF1"/>
<dbReference type="OrthoDB" id="5949865at2759"/>
<organism evidence="2 3">
    <name type="scientific">Aspergillus aculeatus (strain ATCC 16872 / CBS 172.66 / WB 5094)</name>
    <dbReference type="NCBI Taxonomy" id="690307"/>
    <lineage>
        <taxon>Eukaryota</taxon>
        <taxon>Fungi</taxon>
        <taxon>Dikarya</taxon>
        <taxon>Ascomycota</taxon>
        <taxon>Pezizomycotina</taxon>
        <taxon>Eurotiomycetes</taxon>
        <taxon>Eurotiomycetidae</taxon>
        <taxon>Eurotiales</taxon>
        <taxon>Aspergillaceae</taxon>
        <taxon>Aspergillus</taxon>
        <taxon>Aspergillus subgen. Circumdati</taxon>
    </lineage>
</organism>
<dbReference type="Proteomes" id="UP000184546">
    <property type="component" value="Unassembled WGS sequence"/>
</dbReference>
<dbReference type="GeneID" id="30970710"/>
<dbReference type="OMA" id="MTESPLH"/>
<evidence type="ECO:0000313" key="2">
    <source>
        <dbReference type="EMBL" id="OJJ95949.1"/>
    </source>
</evidence>
<gene>
    <name evidence="2" type="ORF">ASPACDRAFT_126233</name>
</gene>
<name>A0A1L9WIF1_ASPA1</name>
<dbReference type="VEuPathDB" id="FungiDB:ASPACDRAFT_126233"/>
<dbReference type="RefSeq" id="XP_020052289.1">
    <property type="nucleotide sequence ID" value="XM_020196896.1"/>
</dbReference>
<evidence type="ECO:0008006" key="4">
    <source>
        <dbReference type="Google" id="ProtNLM"/>
    </source>
</evidence>